<dbReference type="InterPro" id="IPR011990">
    <property type="entry name" value="TPR-like_helical_dom_sf"/>
</dbReference>
<dbReference type="InterPro" id="IPR033985">
    <property type="entry name" value="SusD-like_N"/>
</dbReference>
<feature type="domain" description="RagB/SusD" evidence="7">
    <location>
        <begin position="358"/>
        <end position="484"/>
    </location>
</feature>
<dbReference type="Gene3D" id="1.25.40.390">
    <property type="match status" value="1"/>
</dbReference>
<keyword evidence="5" id="KW-0998">Cell outer membrane</keyword>
<dbReference type="Proteomes" id="UP000555103">
    <property type="component" value="Unassembled WGS sequence"/>
</dbReference>
<evidence type="ECO:0000259" key="8">
    <source>
        <dbReference type="Pfam" id="PF14322"/>
    </source>
</evidence>
<proteinExistence type="inferred from homology"/>
<dbReference type="CDD" id="cd08977">
    <property type="entry name" value="SusD"/>
    <property type="match status" value="1"/>
</dbReference>
<gene>
    <name evidence="9" type="ORF">GGR21_001940</name>
</gene>
<dbReference type="Gene3D" id="1.25.40.900">
    <property type="match status" value="1"/>
</dbReference>
<keyword evidence="3 6" id="KW-0732">Signal</keyword>
<accession>A0A840CMX5</accession>
<comment type="subcellular location">
    <subcellularLocation>
        <location evidence="1">Cell outer membrane</location>
    </subcellularLocation>
</comment>
<dbReference type="RefSeq" id="WP_183306955.1">
    <property type="nucleotide sequence ID" value="NZ_JACIEP010000006.1"/>
</dbReference>
<organism evidence="9 10">
    <name type="scientific">Dysgonomonas hofstadii</name>
    <dbReference type="NCBI Taxonomy" id="637886"/>
    <lineage>
        <taxon>Bacteria</taxon>
        <taxon>Pseudomonadati</taxon>
        <taxon>Bacteroidota</taxon>
        <taxon>Bacteroidia</taxon>
        <taxon>Bacteroidales</taxon>
        <taxon>Dysgonomonadaceae</taxon>
        <taxon>Dysgonomonas</taxon>
    </lineage>
</organism>
<dbReference type="Pfam" id="PF14322">
    <property type="entry name" value="SusD-like_3"/>
    <property type="match status" value="1"/>
</dbReference>
<evidence type="ECO:0000256" key="2">
    <source>
        <dbReference type="ARBA" id="ARBA00006275"/>
    </source>
</evidence>
<evidence type="ECO:0000256" key="1">
    <source>
        <dbReference type="ARBA" id="ARBA00004442"/>
    </source>
</evidence>
<dbReference type="EMBL" id="JACIEP010000006">
    <property type="protein sequence ID" value="MBB4036039.1"/>
    <property type="molecule type" value="Genomic_DNA"/>
</dbReference>
<dbReference type="Gene3D" id="2.20.20.130">
    <property type="match status" value="1"/>
</dbReference>
<sequence>MKNKIKINILVVLSAMFLSSCDGFLETAPYSGIDADKAITNTTNAEASLIGAYDAIQHYYSYGREFVVFGDVLTNNVRISPTNSNRFTGEAAWSWTPSNADYSNYWAKTYAIINDVNNIINAPSIALDATKNQATQEKLKNQIVGEAYAIRAMLHFDLVRLFAQNYNFTADHSHLGIPYVKVHNPANTPARDKVSDVYTNVLADLEEAAKLITTMRSTTGGPYFFSPNALKALYARVYLFMGNYAKAKEYAEQLIPAYTLVPNDDKYLDSWAEVYTTESILTLSYSDIDYNQTAALGYIYVEAGYGDLFASPTFMTLMNEEPTDIRLKWYKKGVAASKANFDYVSGKYPGRLGKPGLDNYNIFRVSEMYLIAAEAAARIGGAANEETARGYLDAIRQRAIPTAAASTATGQDLIDDILLEKRKELAFEGHYFHDLKRLQQTIIGATTGTGAIGATINVGDDRLALPIPQAEMDANPNMEQNPGYGS</sequence>
<name>A0A840CMX5_9BACT</name>
<dbReference type="PROSITE" id="PS51257">
    <property type="entry name" value="PROKAR_LIPOPROTEIN"/>
    <property type="match status" value="1"/>
</dbReference>
<dbReference type="Pfam" id="PF07980">
    <property type="entry name" value="SusD_RagB"/>
    <property type="match status" value="1"/>
</dbReference>
<evidence type="ECO:0000256" key="4">
    <source>
        <dbReference type="ARBA" id="ARBA00023136"/>
    </source>
</evidence>
<protein>
    <submittedName>
        <fullName evidence="9">Tetratricopeptide (TPR) repeat protein</fullName>
    </submittedName>
</protein>
<keyword evidence="10" id="KW-1185">Reference proteome</keyword>
<feature type="signal peptide" evidence="6">
    <location>
        <begin position="1"/>
        <end position="20"/>
    </location>
</feature>
<evidence type="ECO:0000256" key="6">
    <source>
        <dbReference type="SAM" id="SignalP"/>
    </source>
</evidence>
<evidence type="ECO:0000256" key="3">
    <source>
        <dbReference type="ARBA" id="ARBA00022729"/>
    </source>
</evidence>
<comment type="similarity">
    <text evidence="2">Belongs to the SusD family.</text>
</comment>
<keyword evidence="4" id="KW-0472">Membrane</keyword>
<reference evidence="9 10" key="1">
    <citation type="submission" date="2020-08" db="EMBL/GenBank/DDBJ databases">
        <title>Genomic Encyclopedia of Type Strains, Phase IV (KMG-IV): sequencing the most valuable type-strain genomes for metagenomic binning, comparative biology and taxonomic classification.</title>
        <authorList>
            <person name="Goeker M."/>
        </authorList>
    </citation>
    <scope>NUCLEOTIDE SEQUENCE [LARGE SCALE GENOMIC DNA]</scope>
    <source>
        <strain evidence="9 10">DSM 104969</strain>
    </source>
</reference>
<comment type="caution">
    <text evidence="9">The sequence shown here is derived from an EMBL/GenBank/DDBJ whole genome shotgun (WGS) entry which is preliminary data.</text>
</comment>
<feature type="chain" id="PRO_5032978816" evidence="6">
    <location>
        <begin position="21"/>
        <end position="486"/>
    </location>
</feature>
<dbReference type="GO" id="GO:0009279">
    <property type="term" value="C:cell outer membrane"/>
    <property type="evidence" value="ECO:0007669"/>
    <property type="project" value="UniProtKB-SubCell"/>
</dbReference>
<dbReference type="SUPFAM" id="SSF48452">
    <property type="entry name" value="TPR-like"/>
    <property type="match status" value="1"/>
</dbReference>
<dbReference type="AlphaFoldDB" id="A0A840CMX5"/>
<evidence type="ECO:0000313" key="9">
    <source>
        <dbReference type="EMBL" id="MBB4036039.1"/>
    </source>
</evidence>
<feature type="domain" description="SusD-like N-terminal" evidence="8">
    <location>
        <begin position="24"/>
        <end position="239"/>
    </location>
</feature>
<evidence type="ECO:0000256" key="5">
    <source>
        <dbReference type="ARBA" id="ARBA00023237"/>
    </source>
</evidence>
<evidence type="ECO:0000259" key="7">
    <source>
        <dbReference type="Pfam" id="PF07980"/>
    </source>
</evidence>
<dbReference type="InterPro" id="IPR012944">
    <property type="entry name" value="SusD_RagB_dom"/>
</dbReference>
<evidence type="ECO:0000313" key="10">
    <source>
        <dbReference type="Proteomes" id="UP000555103"/>
    </source>
</evidence>